<dbReference type="EMBL" id="SVER01000015">
    <property type="protein sequence ID" value="MBE5919610.1"/>
    <property type="molecule type" value="Genomic_DNA"/>
</dbReference>
<evidence type="ECO:0000313" key="1">
    <source>
        <dbReference type="EMBL" id="MBE5919610.1"/>
    </source>
</evidence>
<accession>A0A927U7T9</accession>
<organism evidence="1 2">
    <name type="scientific">Pseudobutyrivibrio ruminis</name>
    <dbReference type="NCBI Taxonomy" id="46206"/>
    <lineage>
        <taxon>Bacteria</taxon>
        <taxon>Bacillati</taxon>
        <taxon>Bacillota</taxon>
        <taxon>Clostridia</taxon>
        <taxon>Lachnospirales</taxon>
        <taxon>Lachnospiraceae</taxon>
        <taxon>Pseudobutyrivibrio</taxon>
    </lineage>
</organism>
<comment type="caution">
    <text evidence="1">The sequence shown here is derived from an EMBL/GenBank/DDBJ whole genome shotgun (WGS) entry which is preliminary data.</text>
</comment>
<proteinExistence type="predicted"/>
<reference evidence="1" key="1">
    <citation type="submission" date="2019-04" db="EMBL/GenBank/DDBJ databases">
        <title>Evolution of Biomass-Degrading Anaerobic Consortia Revealed by Metagenomics.</title>
        <authorList>
            <person name="Peng X."/>
        </authorList>
    </citation>
    <scope>NUCLEOTIDE SEQUENCE</scope>
    <source>
        <strain evidence="1">SIG311</strain>
    </source>
</reference>
<evidence type="ECO:0000313" key="2">
    <source>
        <dbReference type="Proteomes" id="UP000766246"/>
    </source>
</evidence>
<sequence>MNDAKSFISGNPALFTERISQKGKTTTFIIEDYKQTDIISALNRKNGHEKGYYERKIHDVVGYDIMHLYEEAKKSKHNVQLFLNHNTNTLGIVLTDNYAMESIYRVSEGKTMVPHFIFQVGGEEYIEVQKDVDKLIGGTDNSTEIVDLEQFKSDN</sequence>
<gene>
    <name evidence="1" type="ORF">E7272_07165</name>
</gene>
<protein>
    <submittedName>
        <fullName evidence="1">Uncharacterized protein</fullName>
    </submittedName>
</protein>
<dbReference type="Proteomes" id="UP000766246">
    <property type="component" value="Unassembled WGS sequence"/>
</dbReference>
<name>A0A927U7T9_9FIRM</name>
<dbReference type="AlphaFoldDB" id="A0A927U7T9"/>